<dbReference type="Pfam" id="PF00829">
    <property type="entry name" value="Ribosomal_L21p"/>
    <property type="match status" value="1"/>
</dbReference>
<dbReference type="InterPro" id="IPR028909">
    <property type="entry name" value="bL21-like"/>
</dbReference>
<protein>
    <recommendedName>
        <fullName evidence="2">Large ribosomal subunit protein bL21m</fullName>
    </recommendedName>
</protein>
<dbReference type="EMBL" id="MCGO01000027">
    <property type="protein sequence ID" value="ORY42822.1"/>
    <property type="molecule type" value="Genomic_DNA"/>
</dbReference>
<dbReference type="Proteomes" id="UP000193642">
    <property type="component" value="Unassembled WGS sequence"/>
</dbReference>
<dbReference type="OrthoDB" id="5994at2759"/>
<evidence type="ECO:0000313" key="4">
    <source>
        <dbReference type="Proteomes" id="UP000193642"/>
    </source>
</evidence>
<name>A0A1Y2C716_9FUNG</name>
<dbReference type="AlphaFoldDB" id="A0A1Y2C716"/>
<dbReference type="GO" id="GO:0003735">
    <property type="term" value="F:structural constituent of ribosome"/>
    <property type="evidence" value="ECO:0007669"/>
    <property type="project" value="TreeGrafter"/>
</dbReference>
<sequence>SEWSTTTKENLNRLRNQTSFNAIVEVKQRPYFVAVNDVIVTMRMNDLNLGDVITLDRVREIGSEDFILQGNPYVHPSYFTVKAVVIEHPVSQEIVRHHWKKRGHQPVHVNRNHHTALRVSEISI</sequence>
<reference evidence="3 4" key="1">
    <citation type="submission" date="2016-07" db="EMBL/GenBank/DDBJ databases">
        <title>Pervasive Adenine N6-methylation of Active Genes in Fungi.</title>
        <authorList>
            <consortium name="DOE Joint Genome Institute"/>
            <person name="Mondo S.J."/>
            <person name="Dannebaum R.O."/>
            <person name="Kuo R.C."/>
            <person name="Labutti K."/>
            <person name="Haridas S."/>
            <person name="Kuo A."/>
            <person name="Salamov A."/>
            <person name="Ahrendt S.R."/>
            <person name="Lipzen A."/>
            <person name="Sullivan W."/>
            <person name="Andreopoulos W.B."/>
            <person name="Clum A."/>
            <person name="Lindquist E."/>
            <person name="Daum C."/>
            <person name="Ramamoorthy G.K."/>
            <person name="Gryganskyi A."/>
            <person name="Culley D."/>
            <person name="Magnuson J.K."/>
            <person name="James T.Y."/>
            <person name="O'Malley M.A."/>
            <person name="Stajich J.E."/>
            <person name="Spatafora J.W."/>
            <person name="Visel A."/>
            <person name="Grigoriev I.V."/>
        </authorList>
    </citation>
    <scope>NUCLEOTIDE SEQUENCE [LARGE SCALE GENOMIC DNA]</scope>
    <source>
        <strain evidence="3 4">JEL800</strain>
    </source>
</reference>
<dbReference type="STRING" id="329046.A0A1Y2C716"/>
<comment type="similarity">
    <text evidence="1">Belongs to the bacterial ribosomal protein bL21 family.</text>
</comment>
<dbReference type="SUPFAM" id="SSF141091">
    <property type="entry name" value="L21p-like"/>
    <property type="match status" value="1"/>
</dbReference>
<feature type="non-terminal residue" evidence="3">
    <location>
        <position position="124"/>
    </location>
</feature>
<evidence type="ECO:0000256" key="2">
    <source>
        <dbReference type="ARBA" id="ARBA00044129"/>
    </source>
</evidence>
<organism evidence="3 4">
    <name type="scientific">Rhizoclosmatium globosum</name>
    <dbReference type="NCBI Taxonomy" id="329046"/>
    <lineage>
        <taxon>Eukaryota</taxon>
        <taxon>Fungi</taxon>
        <taxon>Fungi incertae sedis</taxon>
        <taxon>Chytridiomycota</taxon>
        <taxon>Chytridiomycota incertae sedis</taxon>
        <taxon>Chytridiomycetes</taxon>
        <taxon>Chytridiales</taxon>
        <taxon>Chytriomycetaceae</taxon>
        <taxon>Rhizoclosmatium</taxon>
    </lineage>
</organism>
<keyword evidence="4" id="KW-1185">Reference proteome</keyword>
<dbReference type="PANTHER" id="PTHR21349:SF0">
    <property type="entry name" value="LARGE RIBOSOMAL SUBUNIT PROTEIN BL21M"/>
    <property type="match status" value="1"/>
</dbReference>
<proteinExistence type="inferred from homology"/>
<dbReference type="InterPro" id="IPR036164">
    <property type="entry name" value="bL21-like_sf"/>
</dbReference>
<dbReference type="PANTHER" id="PTHR21349">
    <property type="entry name" value="50S RIBOSOMAL PROTEIN L21"/>
    <property type="match status" value="1"/>
</dbReference>
<comment type="caution">
    <text evidence="3">The sequence shown here is derived from an EMBL/GenBank/DDBJ whole genome shotgun (WGS) entry which is preliminary data.</text>
</comment>
<feature type="non-terminal residue" evidence="3">
    <location>
        <position position="1"/>
    </location>
</feature>
<evidence type="ECO:0000256" key="1">
    <source>
        <dbReference type="ARBA" id="ARBA00008563"/>
    </source>
</evidence>
<evidence type="ECO:0000313" key="3">
    <source>
        <dbReference type="EMBL" id="ORY42822.1"/>
    </source>
</evidence>
<gene>
    <name evidence="3" type="ORF">BCR33DRAFT_649183</name>
</gene>
<dbReference type="GO" id="GO:0005762">
    <property type="term" value="C:mitochondrial large ribosomal subunit"/>
    <property type="evidence" value="ECO:0007669"/>
    <property type="project" value="TreeGrafter"/>
</dbReference>
<accession>A0A1Y2C716</accession>